<gene>
    <name evidence="2" type="ORF">BCR35DRAFT_331770</name>
</gene>
<evidence type="ECO:0000256" key="1">
    <source>
        <dbReference type="SAM" id="MobiDB-lite"/>
    </source>
</evidence>
<feature type="compositionally biased region" description="Low complexity" evidence="1">
    <location>
        <begin position="463"/>
        <end position="492"/>
    </location>
</feature>
<organism evidence="2 3">
    <name type="scientific">Leucosporidium creatinivorum</name>
    <dbReference type="NCBI Taxonomy" id="106004"/>
    <lineage>
        <taxon>Eukaryota</taxon>
        <taxon>Fungi</taxon>
        <taxon>Dikarya</taxon>
        <taxon>Basidiomycota</taxon>
        <taxon>Pucciniomycotina</taxon>
        <taxon>Microbotryomycetes</taxon>
        <taxon>Leucosporidiales</taxon>
        <taxon>Leucosporidium</taxon>
    </lineage>
</organism>
<feature type="region of interest" description="Disordered" evidence="1">
    <location>
        <begin position="561"/>
        <end position="596"/>
    </location>
</feature>
<evidence type="ECO:0000313" key="3">
    <source>
        <dbReference type="Proteomes" id="UP000193467"/>
    </source>
</evidence>
<proteinExistence type="predicted"/>
<name>A0A1Y2FB82_9BASI</name>
<evidence type="ECO:0008006" key="4">
    <source>
        <dbReference type="Google" id="ProtNLM"/>
    </source>
</evidence>
<keyword evidence="3" id="KW-1185">Reference proteome</keyword>
<accession>A0A1Y2FB82</accession>
<evidence type="ECO:0000313" key="2">
    <source>
        <dbReference type="EMBL" id="ORY80704.1"/>
    </source>
</evidence>
<dbReference type="OrthoDB" id="2520703at2759"/>
<feature type="compositionally biased region" description="Basic and acidic residues" evidence="1">
    <location>
        <begin position="434"/>
        <end position="451"/>
    </location>
</feature>
<dbReference type="Proteomes" id="UP000193467">
    <property type="component" value="Unassembled WGS sequence"/>
</dbReference>
<sequence length="656" mass="73445">MVSEKPFEYAFANPDTNLETAISLFLFRPNLSATIIKFEDLSVEVLNLILEFVAEGAPNSPSTSARRDLAACCLVCKSLRHLAAPLLYRDIKVELGSKAIYFLSPTTSIFEALAHSPQLQQYPRSLSIDGSAVFDLDDMMVLWMQQLTRQLPNLTEVNLVNFGSQNALYGVILSIGKLLPKLERLHAHLPSEMDENDTPAWYLHALDDSGMSGLTDLSLDVEMVDEQKKDRHLRLKYRLTRLSLSARSLKALPAFATSATSIRHLRLDLDTWSGGEGNLSYSLSTFKLFRFVNLDRLELGLGPLDDVHLVLRQLSNITTLRHVTLFDAHSSQYFDQEDYHLLDLTPLPSSIRILDLTSAPESIQVDSLLRVLKSPQYDSCRVLWDSTQWILSGEEEIQLCEARAARQKRTFGPGIAELGGDRKANSSSLEVEEWDKRSESLPLDSETHLAEQEDSYSLVSQLRRASSSTSPPSSPLRRSSSPTPSTSTVPPSYFSTFDSSKSMEYQRARHCPSSRGLVAAWLSSLPVPDSLTLSDVTRLTTLEDLRSTLYEPDEVAELFEDSDEVESSARSSVWNGAGSAGGDSASETCSEEEGEKEIRDCYEEKKLLGTGDGFLWAKEAASKQDEDDEEDWRHTCGLERYADWERWSDTPPWECE</sequence>
<comment type="caution">
    <text evidence="2">The sequence shown here is derived from an EMBL/GenBank/DDBJ whole genome shotgun (WGS) entry which is preliminary data.</text>
</comment>
<dbReference type="AlphaFoldDB" id="A0A1Y2FB82"/>
<dbReference type="InParanoid" id="A0A1Y2FB82"/>
<feature type="region of interest" description="Disordered" evidence="1">
    <location>
        <begin position="413"/>
        <end position="493"/>
    </location>
</feature>
<dbReference type="CDD" id="cd09917">
    <property type="entry name" value="F-box_SF"/>
    <property type="match status" value="1"/>
</dbReference>
<dbReference type="Gene3D" id="3.80.10.10">
    <property type="entry name" value="Ribonuclease Inhibitor"/>
    <property type="match status" value="1"/>
</dbReference>
<dbReference type="InterPro" id="IPR032675">
    <property type="entry name" value="LRR_dom_sf"/>
</dbReference>
<reference evidence="2 3" key="1">
    <citation type="submission" date="2016-07" db="EMBL/GenBank/DDBJ databases">
        <title>Pervasive Adenine N6-methylation of Active Genes in Fungi.</title>
        <authorList>
            <consortium name="DOE Joint Genome Institute"/>
            <person name="Mondo S.J."/>
            <person name="Dannebaum R.O."/>
            <person name="Kuo R.C."/>
            <person name="Labutti K."/>
            <person name="Haridas S."/>
            <person name="Kuo A."/>
            <person name="Salamov A."/>
            <person name="Ahrendt S.R."/>
            <person name="Lipzen A."/>
            <person name="Sullivan W."/>
            <person name="Andreopoulos W.B."/>
            <person name="Clum A."/>
            <person name="Lindquist E."/>
            <person name="Daum C."/>
            <person name="Ramamoorthy G.K."/>
            <person name="Gryganskyi A."/>
            <person name="Culley D."/>
            <person name="Magnuson J.K."/>
            <person name="James T.Y."/>
            <person name="O'Malley M.A."/>
            <person name="Stajich J.E."/>
            <person name="Spatafora J.W."/>
            <person name="Visel A."/>
            <person name="Grigoriev I.V."/>
        </authorList>
    </citation>
    <scope>NUCLEOTIDE SEQUENCE [LARGE SCALE GENOMIC DNA]</scope>
    <source>
        <strain evidence="2 3">62-1032</strain>
    </source>
</reference>
<dbReference type="EMBL" id="MCGR01000024">
    <property type="protein sequence ID" value="ORY80704.1"/>
    <property type="molecule type" value="Genomic_DNA"/>
</dbReference>
<protein>
    <recommendedName>
        <fullName evidence="4">F-box domain-containing protein</fullName>
    </recommendedName>
</protein>